<dbReference type="GO" id="GO:0005737">
    <property type="term" value="C:cytoplasm"/>
    <property type="evidence" value="ECO:0007669"/>
    <property type="project" value="UniProtKB-SubCell"/>
</dbReference>
<name>A0A5N5SZF3_9CRUS</name>
<comment type="caution">
    <text evidence="5">The sequence shown here is derived from an EMBL/GenBank/DDBJ whole genome shotgun (WGS) entry which is preliminary data.</text>
</comment>
<dbReference type="Pfam" id="PF00106">
    <property type="entry name" value="adh_short"/>
    <property type="match status" value="1"/>
</dbReference>
<comment type="subcellular location">
    <subcellularLocation>
        <location evidence="1">Cytoplasm</location>
    </subcellularLocation>
</comment>
<dbReference type="AlphaFoldDB" id="A0A5N5SZF3"/>
<proteinExistence type="predicted"/>
<dbReference type="SUPFAM" id="SSF51735">
    <property type="entry name" value="NAD(P)-binding Rossmann-fold domains"/>
    <property type="match status" value="1"/>
</dbReference>
<dbReference type="InterPro" id="IPR002347">
    <property type="entry name" value="SDR_fam"/>
</dbReference>
<feature type="non-terminal residue" evidence="5">
    <location>
        <position position="1"/>
    </location>
</feature>
<evidence type="ECO:0000256" key="2">
    <source>
        <dbReference type="ARBA" id="ARBA00022490"/>
    </source>
</evidence>
<reference evidence="5 6" key="1">
    <citation type="journal article" date="2019" name="PLoS Biol.">
        <title>Sex chromosomes control vertical transmission of feminizing Wolbachia symbionts in an isopod.</title>
        <authorList>
            <person name="Becking T."/>
            <person name="Chebbi M.A."/>
            <person name="Giraud I."/>
            <person name="Moumen B."/>
            <person name="Laverre T."/>
            <person name="Caubet Y."/>
            <person name="Peccoud J."/>
            <person name="Gilbert C."/>
            <person name="Cordaux R."/>
        </authorList>
    </citation>
    <scope>NUCLEOTIDE SEQUENCE [LARGE SCALE GENOMIC DNA]</scope>
    <source>
        <strain evidence="5">ANa2</strain>
        <tissue evidence="5">Whole body excluding digestive tract and cuticle</tissue>
    </source>
</reference>
<accession>A0A5N5SZF3</accession>
<dbReference type="PRINTS" id="PR00081">
    <property type="entry name" value="GDHRDH"/>
</dbReference>
<dbReference type="Proteomes" id="UP000326759">
    <property type="component" value="Unassembled WGS sequence"/>
</dbReference>
<gene>
    <name evidence="5" type="primary">SPR_1</name>
    <name evidence="5" type="ORF">Anas_04875</name>
</gene>
<dbReference type="PANTHER" id="PTHR44085">
    <property type="entry name" value="SEPIAPTERIN REDUCTASE"/>
    <property type="match status" value="1"/>
</dbReference>
<dbReference type="OrthoDB" id="153074at2759"/>
<keyword evidence="2" id="KW-0963">Cytoplasm</keyword>
<dbReference type="Gene3D" id="3.40.50.720">
    <property type="entry name" value="NAD(P)-binding Rossmann-like Domain"/>
    <property type="match status" value="1"/>
</dbReference>
<keyword evidence="6" id="KW-1185">Reference proteome</keyword>
<sequence>FRSAKVDLGSCDAETFECILRDTVGSDYDPVFEIVILVHNAGSLGALNYLANIQDLNAINKFYQLNVSSVIPLTSVFLKIIRGFSTKPKIFVVNISSLCALSPTKSLSLYCSAKAARDMLFKNLALEEGDAIRVLNYAPGPLDNDMQDELRALCEDPEVKEMFTKMKETNQLLPVKTSVEKLILILKENKFESGKHIDFYDY</sequence>
<dbReference type="GO" id="GO:0006729">
    <property type="term" value="P:tetrahydrobiopterin biosynthetic process"/>
    <property type="evidence" value="ECO:0007669"/>
    <property type="project" value="TreeGrafter"/>
</dbReference>
<dbReference type="InterPro" id="IPR051721">
    <property type="entry name" value="Biopterin_syn/organic_redct"/>
</dbReference>
<organism evidence="5 6">
    <name type="scientific">Armadillidium nasatum</name>
    <dbReference type="NCBI Taxonomy" id="96803"/>
    <lineage>
        <taxon>Eukaryota</taxon>
        <taxon>Metazoa</taxon>
        <taxon>Ecdysozoa</taxon>
        <taxon>Arthropoda</taxon>
        <taxon>Crustacea</taxon>
        <taxon>Multicrustacea</taxon>
        <taxon>Malacostraca</taxon>
        <taxon>Eumalacostraca</taxon>
        <taxon>Peracarida</taxon>
        <taxon>Isopoda</taxon>
        <taxon>Oniscidea</taxon>
        <taxon>Crinocheta</taxon>
        <taxon>Armadillidiidae</taxon>
        <taxon>Armadillidium</taxon>
    </lineage>
</organism>
<dbReference type="EMBL" id="SEYY01018374">
    <property type="protein sequence ID" value="KAB7499412.1"/>
    <property type="molecule type" value="Genomic_DNA"/>
</dbReference>
<keyword evidence="4" id="KW-0560">Oxidoreductase</keyword>
<keyword evidence="3" id="KW-0521">NADP</keyword>
<dbReference type="GO" id="GO:0004757">
    <property type="term" value="F:sepiapterin reductase (NADP+) activity"/>
    <property type="evidence" value="ECO:0007669"/>
    <property type="project" value="TreeGrafter"/>
</dbReference>
<protein>
    <submittedName>
        <fullName evidence="5">Sepiapterin reductase</fullName>
    </submittedName>
</protein>
<evidence type="ECO:0000256" key="3">
    <source>
        <dbReference type="ARBA" id="ARBA00022857"/>
    </source>
</evidence>
<dbReference type="PANTHER" id="PTHR44085:SF2">
    <property type="entry name" value="SEPIAPTERIN REDUCTASE"/>
    <property type="match status" value="1"/>
</dbReference>
<evidence type="ECO:0000313" key="5">
    <source>
        <dbReference type="EMBL" id="KAB7499412.1"/>
    </source>
</evidence>
<evidence type="ECO:0000256" key="1">
    <source>
        <dbReference type="ARBA" id="ARBA00004496"/>
    </source>
</evidence>
<evidence type="ECO:0000256" key="4">
    <source>
        <dbReference type="ARBA" id="ARBA00023002"/>
    </source>
</evidence>
<dbReference type="InterPro" id="IPR036291">
    <property type="entry name" value="NAD(P)-bd_dom_sf"/>
</dbReference>
<evidence type="ECO:0000313" key="6">
    <source>
        <dbReference type="Proteomes" id="UP000326759"/>
    </source>
</evidence>